<keyword evidence="2" id="KW-0472">Membrane</keyword>
<dbReference type="AlphaFoldDB" id="A0A428RE06"/>
<organism evidence="4 5">
    <name type="scientific">Fusarium floridanum</name>
    <dbReference type="NCBI Taxonomy" id="1325733"/>
    <lineage>
        <taxon>Eukaryota</taxon>
        <taxon>Fungi</taxon>
        <taxon>Dikarya</taxon>
        <taxon>Ascomycota</taxon>
        <taxon>Pezizomycotina</taxon>
        <taxon>Sordariomycetes</taxon>
        <taxon>Hypocreomycetidae</taxon>
        <taxon>Hypocreales</taxon>
        <taxon>Nectriaceae</taxon>
        <taxon>Fusarium</taxon>
        <taxon>Fusarium solani species complex</taxon>
    </lineage>
</organism>
<dbReference type="PANTHER" id="PTHR39614">
    <property type="entry name" value="INTEGRAL MEMBRANE PROTEIN"/>
    <property type="match status" value="1"/>
</dbReference>
<proteinExistence type="predicted"/>
<feature type="transmembrane region" description="Helical" evidence="2">
    <location>
        <begin position="216"/>
        <end position="236"/>
    </location>
</feature>
<keyword evidence="5" id="KW-1185">Reference proteome</keyword>
<feature type="transmembrane region" description="Helical" evidence="2">
    <location>
        <begin position="60"/>
        <end position="82"/>
    </location>
</feature>
<feature type="domain" description="Rhodopsin" evidence="3">
    <location>
        <begin position="46"/>
        <end position="278"/>
    </location>
</feature>
<feature type="transmembrane region" description="Helical" evidence="2">
    <location>
        <begin position="136"/>
        <end position="158"/>
    </location>
</feature>
<evidence type="ECO:0000313" key="5">
    <source>
        <dbReference type="Proteomes" id="UP000287972"/>
    </source>
</evidence>
<reference evidence="4 5" key="1">
    <citation type="submission" date="2017-06" db="EMBL/GenBank/DDBJ databases">
        <title>Comparative genomic analysis of Ambrosia Fusariam Clade fungi.</title>
        <authorList>
            <person name="Stajich J.E."/>
            <person name="Carrillo J."/>
            <person name="Kijimoto T."/>
            <person name="Eskalen A."/>
            <person name="O'Donnell K."/>
            <person name="Kasson M."/>
        </authorList>
    </citation>
    <scope>NUCLEOTIDE SEQUENCE [LARGE SCALE GENOMIC DNA]</scope>
    <source>
        <strain evidence="4 5">NRRL62606</strain>
    </source>
</reference>
<feature type="region of interest" description="Disordered" evidence="1">
    <location>
        <begin position="311"/>
        <end position="381"/>
    </location>
</feature>
<keyword evidence="2" id="KW-0812">Transmembrane</keyword>
<comment type="caution">
    <text evidence="4">The sequence shown here is derived from an EMBL/GenBank/DDBJ whole genome shotgun (WGS) entry which is preliminary data.</text>
</comment>
<evidence type="ECO:0000313" key="4">
    <source>
        <dbReference type="EMBL" id="RSL75772.1"/>
    </source>
</evidence>
<accession>A0A428RE06</accession>
<protein>
    <recommendedName>
        <fullName evidence="3">Rhodopsin domain-containing protein</fullName>
    </recommendedName>
</protein>
<dbReference type="PANTHER" id="PTHR39614:SF2">
    <property type="entry name" value="INTEGRAL MEMBRANE PROTEIN"/>
    <property type="match status" value="1"/>
</dbReference>
<evidence type="ECO:0000256" key="1">
    <source>
        <dbReference type="SAM" id="MobiDB-lite"/>
    </source>
</evidence>
<feature type="transmembrane region" description="Helical" evidence="2">
    <location>
        <begin position="102"/>
        <end position="124"/>
    </location>
</feature>
<evidence type="ECO:0000259" key="3">
    <source>
        <dbReference type="Pfam" id="PF20684"/>
    </source>
</evidence>
<keyword evidence="2" id="KW-1133">Transmembrane helix</keyword>
<dbReference type="Proteomes" id="UP000287972">
    <property type="component" value="Unassembled WGS sequence"/>
</dbReference>
<dbReference type="InterPro" id="IPR049326">
    <property type="entry name" value="Rhodopsin_dom_fungi"/>
</dbReference>
<feature type="compositionally biased region" description="Polar residues" evidence="1">
    <location>
        <begin position="351"/>
        <end position="367"/>
    </location>
</feature>
<sequence length="401" mass="43890">MSTEIGIPEDVSHRFSPVTFNDHAGQLWIVTILSLIYSALVATARAYIKYKMFGFDDILIALATTLHLAQAIAVFVGLSNGLGKFNSITSPEQWATSSKSTLASVILCFLSLSLAKCSILALVLRIIGTKTGKNRIFCIGLMVTSAVWGIGSSVAFLVNCRADTLLTPDNVEQCPSQVTRWAIVSTIDMLTEIFTWLLVVQLSWSVSMSFARKCQVAMAFSFRLPLIALSAIHLAYFTKYPDATEPQFAITNSLLFQQTMLAWSLISATVPNLKNFLKSFSIGMGFPLAFDLSVYGSSNVYALQSLGNDHSRVTTSTPGGAGVTSTSVRVHHHHSDNEPRGRPHNWRPDPVSTQTTATNNYGNNIRDNISEEGESSRTGSQEMIINKEVAWQVTYEGQSAR</sequence>
<gene>
    <name evidence="4" type="ORF">CEP51_010564</name>
</gene>
<feature type="transmembrane region" description="Helical" evidence="2">
    <location>
        <begin position="27"/>
        <end position="48"/>
    </location>
</feature>
<dbReference type="EMBL" id="NKCL01000331">
    <property type="protein sequence ID" value="RSL75772.1"/>
    <property type="molecule type" value="Genomic_DNA"/>
</dbReference>
<evidence type="ECO:0000256" key="2">
    <source>
        <dbReference type="SAM" id="Phobius"/>
    </source>
</evidence>
<dbReference type="Pfam" id="PF20684">
    <property type="entry name" value="Fung_rhodopsin"/>
    <property type="match status" value="1"/>
</dbReference>
<name>A0A428RE06_9HYPO</name>
<feature type="transmembrane region" description="Helical" evidence="2">
    <location>
        <begin position="178"/>
        <end position="204"/>
    </location>
</feature>